<dbReference type="InParanoid" id="E3N7I6"/>
<dbReference type="PANTHER" id="PTHR19842:SF0">
    <property type="entry name" value="TARGET OF RAPAMYCIN COMPLEX SUBUNIT LST8"/>
    <property type="match status" value="1"/>
</dbReference>
<comment type="function">
    <text evidence="5">Subunit of TORC1 and TORC2, which regulate cell growth and survival in response to nutrient and hormonal signals.</text>
</comment>
<feature type="repeat" description="WD" evidence="4">
    <location>
        <begin position="338"/>
        <end position="367"/>
    </location>
</feature>
<name>E3N7I6_CAERE</name>
<dbReference type="eggNOG" id="KOG0315">
    <property type="taxonomic scope" value="Eukaryota"/>
</dbReference>
<dbReference type="KEGG" id="crq:GCK72_002975"/>
<keyword evidence="2 4" id="KW-0853">WD repeat</keyword>
<dbReference type="HOGENOM" id="CLU_000288_57_5_1"/>
<dbReference type="GO" id="GO:0031931">
    <property type="term" value="C:TORC1 complex"/>
    <property type="evidence" value="ECO:0007669"/>
    <property type="project" value="UniProtKB-UniRule"/>
</dbReference>
<dbReference type="GO" id="GO:0005737">
    <property type="term" value="C:cytoplasm"/>
    <property type="evidence" value="ECO:0007669"/>
    <property type="project" value="UniProtKB-SubCell"/>
</dbReference>
<feature type="repeat" description="WD" evidence="4">
    <location>
        <begin position="59"/>
        <end position="82"/>
    </location>
</feature>
<dbReference type="InterPro" id="IPR020472">
    <property type="entry name" value="WD40_PAC1"/>
</dbReference>
<dbReference type="InterPro" id="IPR015943">
    <property type="entry name" value="WD40/YVTN_repeat-like_dom_sf"/>
</dbReference>
<dbReference type="GO" id="GO:0031929">
    <property type="term" value="P:TOR signaling"/>
    <property type="evidence" value="ECO:0007669"/>
    <property type="project" value="UniProtKB-UniRule"/>
</dbReference>
<dbReference type="Gene3D" id="2.130.10.10">
    <property type="entry name" value="YVTN repeat-like/Quinoprotein amine dehydrogenase"/>
    <property type="match status" value="1"/>
</dbReference>
<accession>E3N7I6</accession>
<dbReference type="Pfam" id="PF00400">
    <property type="entry name" value="WD40"/>
    <property type="match status" value="3"/>
</dbReference>
<dbReference type="PRINTS" id="PR00320">
    <property type="entry name" value="GPROTEINBRPT"/>
</dbReference>
<dbReference type="EMBL" id="DS268548">
    <property type="protein sequence ID" value="EFO88564.1"/>
    <property type="molecule type" value="Genomic_DNA"/>
</dbReference>
<dbReference type="GO" id="GO:0031932">
    <property type="term" value="C:TORC2 complex"/>
    <property type="evidence" value="ECO:0007669"/>
    <property type="project" value="UniProtKB-UniRule"/>
</dbReference>
<proteinExistence type="inferred from homology"/>
<dbReference type="RefSeq" id="XP_003095613.2">
    <property type="nucleotide sequence ID" value="XM_003095565.2"/>
</dbReference>
<feature type="repeat" description="WD" evidence="4">
    <location>
        <begin position="131"/>
        <end position="165"/>
    </location>
</feature>
<dbReference type="SMART" id="SM00320">
    <property type="entry name" value="WD40"/>
    <property type="match status" value="7"/>
</dbReference>
<reference evidence="6" key="1">
    <citation type="submission" date="2007-07" db="EMBL/GenBank/DDBJ databases">
        <title>PCAP assembly of the Caenorhabditis remanei genome.</title>
        <authorList>
            <consortium name="The Caenorhabditis remanei Sequencing Consortium"/>
            <person name="Wilson R.K."/>
        </authorList>
    </citation>
    <scope>NUCLEOTIDE SEQUENCE [LARGE SCALE GENOMIC DNA]</scope>
    <source>
        <strain evidence="6">PB4641</strain>
    </source>
</reference>
<comment type="subcellular location">
    <subcellularLocation>
        <location evidence="5">Cytoplasm</location>
    </subcellularLocation>
</comment>
<comment type="subunit">
    <text evidence="5">Part of TORC1 complex. Part of the TORC2 complex.</text>
</comment>
<evidence type="ECO:0000313" key="6">
    <source>
        <dbReference type="EMBL" id="EFO88564.1"/>
    </source>
</evidence>
<dbReference type="FunFam" id="2.130.10.10:FF:001584">
    <property type="entry name" value="Mtor (MTOR) associated protein, LST8 homolog"/>
    <property type="match status" value="1"/>
</dbReference>
<keyword evidence="5" id="KW-0963">Cytoplasm</keyword>
<evidence type="ECO:0000256" key="5">
    <source>
        <dbReference type="RuleBase" id="RU369068"/>
    </source>
</evidence>
<dbReference type="GeneID" id="9813166"/>
<dbReference type="InterPro" id="IPR037588">
    <property type="entry name" value="MLST8"/>
</dbReference>
<dbReference type="CTD" id="9813166"/>
<dbReference type="AlphaFoldDB" id="E3N7I6"/>
<dbReference type="PROSITE" id="PS00678">
    <property type="entry name" value="WD_REPEATS_1"/>
    <property type="match status" value="2"/>
</dbReference>
<dbReference type="OMA" id="VQRNYKH"/>
<protein>
    <recommendedName>
        <fullName evidence="5">Target of rapamycin complex subunit lst8</fullName>
        <shortName evidence="5">TORC subunit lst8</shortName>
    </recommendedName>
</protein>
<dbReference type="Proteomes" id="UP000008281">
    <property type="component" value="Unassembled WGS sequence"/>
</dbReference>
<dbReference type="OrthoDB" id="400at2759"/>
<dbReference type="STRING" id="31234.E3N7I6"/>
<evidence type="ECO:0000256" key="3">
    <source>
        <dbReference type="ARBA" id="ARBA00022737"/>
    </source>
</evidence>
<dbReference type="InterPro" id="IPR036322">
    <property type="entry name" value="WD40_repeat_dom_sf"/>
</dbReference>
<organism evidence="7">
    <name type="scientific">Caenorhabditis remanei</name>
    <name type="common">Caenorhabditis vulgaris</name>
    <dbReference type="NCBI Taxonomy" id="31234"/>
    <lineage>
        <taxon>Eukaryota</taxon>
        <taxon>Metazoa</taxon>
        <taxon>Ecdysozoa</taxon>
        <taxon>Nematoda</taxon>
        <taxon>Chromadorea</taxon>
        <taxon>Rhabditida</taxon>
        <taxon>Rhabditina</taxon>
        <taxon>Rhabditomorpha</taxon>
        <taxon>Rhabditoidea</taxon>
        <taxon>Rhabditidae</taxon>
        <taxon>Peloderinae</taxon>
        <taxon>Caenorhabditis</taxon>
    </lineage>
</organism>
<evidence type="ECO:0000256" key="4">
    <source>
        <dbReference type="PROSITE-ProRule" id="PRU00221"/>
    </source>
</evidence>
<sequence length="385" mass="43225">MPKFDAFQFFLKNSLKNTTNSTKTQFLEKNPIVGTKMAWRNKLSSSDTPPPFDNTPNALLVTASYDLTIRLWQLSTGKSIGTIQHNEGQVNAMSLTSTGRDLAVGAWQRVRIYDVSSGKDPKATIELPKNVTVVGFEAAGRWMYTGGEDGVCRIWEMRSNQLVANRLLSFSGNGVTSMVPNINQTDLFISTMSGHVWIWDVVNHMFMRLPMPDDLKIQEYVHRLAVHPSGKKLTGVTNKGRLLCWDLMTRQVESHSFDMFKSPIVPIEQDTATYGCLRDEDKHHRIQHGHGLSCRYSPDGKWIVASGSEQDVYVFNSESMEQVATLHTGCGWNWDAIFSSEGRYIFTGGNDNQVKIWDVINSKKVAQWDGHVKPLTAMCMNGPSP</sequence>
<dbReference type="InterPro" id="IPR019775">
    <property type="entry name" value="WD40_repeat_CS"/>
</dbReference>
<keyword evidence="7" id="KW-1185">Reference proteome</keyword>
<dbReference type="PROSITE" id="PS50082">
    <property type="entry name" value="WD_REPEATS_2"/>
    <property type="match status" value="3"/>
</dbReference>
<dbReference type="PANTHER" id="PTHR19842">
    <property type="entry name" value="G BETA-LIKE PROTEIN GBL"/>
    <property type="match status" value="1"/>
</dbReference>
<dbReference type="GO" id="GO:0048382">
    <property type="term" value="P:mesendoderm development"/>
    <property type="evidence" value="ECO:0007669"/>
    <property type="project" value="EnsemblMetazoa"/>
</dbReference>
<evidence type="ECO:0000256" key="2">
    <source>
        <dbReference type="ARBA" id="ARBA00022574"/>
    </source>
</evidence>
<comment type="similarity">
    <text evidence="1 5">Belongs to the WD repeat LST8 family.</text>
</comment>
<dbReference type="FunCoup" id="E3N7I6">
    <property type="interactions" value="2050"/>
</dbReference>
<dbReference type="InterPro" id="IPR001680">
    <property type="entry name" value="WD40_rpt"/>
</dbReference>
<evidence type="ECO:0000256" key="1">
    <source>
        <dbReference type="ARBA" id="ARBA00009890"/>
    </source>
</evidence>
<dbReference type="SUPFAM" id="SSF50978">
    <property type="entry name" value="WD40 repeat-like"/>
    <property type="match status" value="1"/>
</dbReference>
<gene>
    <name evidence="6" type="ORF">CRE_13659</name>
</gene>
<keyword evidence="3 5" id="KW-0677">Repeat</keyword>
<dbReference type="GO" id="GO:0032956">
    <property type="term" value="P:regulation of actin cytoskeleton organization"/>
    <property type="evidence" value="ECO:0007669"/>
    <property type="project" value="TreeGrafter"/>
</dbReference>
<evidence type="ECO:0000313" key="7">
    <source>
        <dbReference type="Proteomes" id="UP000008281"/>
    </source>
</evidence>